<dbReference type="RefSeq" id="WP_307110621.1">
    <property type="nucleotide sequence ID" value="NZ_JAURUE010000001.1"/>
</dbReference>
<organism evidence="2 3">
    <name type="scientific">Streptomyces demainii</name>
    <dbReference type="NCBI Taxonomy" id="588122"/>
    <lineage>
        <taxon>Bacteria</taxon>
        <taxon>Bacillati</taxon>
        <taxon>Actinomycetota</taxon>
        <taxon>Actinomycetes</taxon>
        <taxon>Kitasatosporales</taxon>
        <taxon>Streptomycetaceae</taxon>
        <taxon>Streptomyces</taxon>
    </lineage>
</organism>
<evidence type="ECO:0000313" key="3">
    <source>
        <dbReference type="Proteomes" id="UP001234880"/>
    </source>
</evidence>
<reference evidence="2 3" key="1">
    <citation type="submission" date="2023-07" db="EMBL/GenBank/DDBJ databases">
        <title>Sequencing the genomes of 1000 actinobacteria strains.</title>
        <authorList>
            <person name="Klenk H.-P."/>
        </authorList>
    </citation>
    <scope>NUCLEOTIDE SEQUENCE [LARGE SCALE GENOMIC DNA]</scope>
    <source>
        <strain evidence="2 3">DSM 41600</strain>
    </source>
</reference>
<feature type="compositionally biased region" description="Basic and acidic residues" evidence="1">
    <location>
        <begin position="127"/>
        <end position="143"/>
    </location>
</feature>
<sequence length="162" mass="17152">MREATEGEYVSFDAEWAQRQREASGDAGMNLASAGTKPNGGQGGPGKLKSSKKAWTTAGGEVGRLRGNGRTALTKLEEGQKGLGAGTKTGGGTKCRAAQRDLHHSWTRCLKGVSGKCGTLQERLEKAGDGHHKNDEATKHSFDRLNGLYKDTKPVGGESRGR</sequence>
<evidence type="ECO:0000313" key="2">
    <source>
        <dbReference type="EMBL" id="MDP9610633.1"/>
    </source>
</evidence>
<keyword evidence="3" id="KW-1185">Reference proteome</keyword>
<evidence type="ECO:0008006" key="4">
    <source>
        <dbReference type="Google" id="ProtNLM"/>
    </source>
</evidence>
<accession>A0ABT9KQC0</accession>
<proteinExistence type="predicted"/>
<feature type="region of interest" description="Disordered" evidence="1">
    <location>
        <begin position="1"/>
        <end position="66"/>
    </location>
</feature>
<dbReference type="Proteomes" id="UP001234880">
    <property type="component" value="Unassembled WGS sequence"/>
</dbReference>
<comment type="caution">
    <text evidence="2">The sequence shown here is derived from an EMBL/GenBank/DDBJ whole genome shotgun (WGS) entry which is preliminary data.</text>
</comment>
<protein>
    <recommendedName>
        <fullName evidence="4">WXG100 family type VII secretion target</fullName>
    </recommendedName>
</protein>
<feature type="region of interest" description="Disordered" evidence="1">
    <location>
        <begin position="127"/>
        <end position="162"/>
    </location>
</feature>
<name>A0ABT9KQC0_9ACTN</name>
<dbReference type="EMBL" id="JAURUE010000001">
    <property type="protein sequence ID" value="MDP9610633.1"/>
    <property type="molecule type" value="Genomic_DNA"/>
</dbReference>
<evidence type="ECO:0000256" key="1">
    <source>
        <dbReference type="SAM" id="MobiDB-lite"/>
    </source>
</evidence>
<gene>
    <name evidence="2" type="ORF">JOF35_002910</name>
</gene>